<dbReference type="InterPro" id="IPR040442">
    <property type="entry name" value="Pyrv_kinase-like_dom_sf"/>
</dbReference>
<evidence type="ECO:0000256" key="7">
    <source>
        <dbReference type="ARBA" id="ARBA00016544"/>
    </source>
</evidence>
<dbReference type="Gene3D" id="1.10.274.10">
    <property type="entry name" value="PtsI, HPr-binding domain"/>
    <property type="match status" value="1"/>
</dbReference>
<gene>
    <name evidence="25" type="primary">ptsP</name>
    <name evidence="25" type="ORF">IAA96_00480</name>
</gene>
<dbReference type="SUPFAM" id="SSF47831">
    <property type="entry name" value="Enzyme I of the PEP:sugar phosphotransferase system HPr-binding (sub)domain"/>
    <property type="match status" value="1"/>
</dbReference>
<evidence type="ECO:0000256" key="20">
    <source>
        <dbReference type="PIRSR" id="PIRSR000732-3"/>
    </source>
</evidence>
<keyword evidence="15 17" id="KW-0460">Magnesium</keyword>
<evidence type="ECO:0000259" key="23">
    <source>
        <dbReference type="Pfam" id="PF02896"/>
    </source>
</evidence>
<dbReference type="InterPro" id="IPR008279">
    <property type="entry name" value="PEP-util_enz_mobile_dom"/>
</dbReference>
<keyword evidence="14 17" id="KW-0418">Kinase</keyword>
<sequence length="593" mass="62763">MNTDPNDGILRGIPVFPGVVYGEFVFAAEPAPAEIPHRTLDPGQTEDEWLRFEAALHQAEEELRVLRDGGGKEQREILDAQLLMLSDPEFLPLVRREMEERRENAEAALDSCVKTSVLALRAAGDAFLAARAADIEDAFGRVMAKLLHAPSVSGADHVYTDYKGKILAARNLSPSAAVALRNSGIAALVTEEGGAACHVAVLAKSWKIPAVTGVSGLSAALHKLPPESRILLDGSAGRVVTGLSPQEAEAYAQSVRPEPDSSGPAESLPSATADGTAFTLLANIALPEECAGALAAGTAGVGLFRSEFLFLQENGFSPADEEKQFQAYRMAAEAAGGRPVTIRTLDVGGDKPLAEQSALREKNPLLGWRALRFCLARRDVFQAQLRAILRASAFGRIQLMFPMVASCTELEAALSALEEAKLSCVKDGFRFDPEIRVGVMIEIPSAAVCADLFARRVSFLSVGTNDLTQYTMAADRENPQVAYLYDCFEPGVLRLLRHVIQCGAAEGAEVSVCGEMAGDPLAACLLFGLGLRKFSMSSVLAAAVARALSAFSSSVLADAAEKALACAAGAEARSVFQTALQMDPGVYAASGLP</sequence>
<comment type="cofactor">
    <cofactor evidence="2 17 20">
        <name>Mg(2+)</name>
        <dbReference type="ChEBI" id="CHEBI:18420"/>
    </cofactor>
</comment>
<evidence type="ECO:0000259" key="22">
    <source>
        <dbReference type="Pfam" id="PF00391"/>
    </source>
</evidence>
<evidence type="ECO:0000256" key="18">
    <source>
        <dbReference type="PIRSR" id="PIRSR000732-1"/>
    </source>
</evidence>
<evidence type="ECO:0000313" key="26">
    <source>
        <dbReference type="Proteomes" id="UP000823616"/>
    </source>
</evidence>
<dbReference type="PROSITE" id="PS00742">
    <property type="entry name" value="PEP_ENZYMES_2"/>
    <property type="match status" value="1"/>
</dbReference>
<evidence type="ECO:0000256" key="13">
    <source>
        <dbReference type="ARBA" id="ARBA00022723"/>
    </source>
</evidence>
<evidence type="ECO:0000256" key="11">
    <source>
        <dbReference type="ARBA" id="ARBA00022679"/>
    </source>
</evidence>
<dbReference type="PANTHER" id="PTHR46244:SF3">
    <property type="entry name" value="PHOSPHOENOLPYRUVATE-PROTEIN PHOSPHOTRANSFERASE"/>
    <property type="match status" value="1"/>
</dbReference>
<dbReference type="PANTHER" id="PTHR46244">
    <property type="entry name" value="PHOSPHOENOLPYRUVATE-PROTEIN PHOSPHOTRANSFERASE"/>
    <property type="match status" value="1"/>
</dbReference>
<dbReference type="InterPro" id="IPR023151">
    <property type="entry name" value="PEP_util_CS"/>
</dbReference>
<evidence type="ECO:0000256" key="1">
    <source>
        <dbReference type="ARBA" id="ARBA00000683"/>
    </source>
</evidence>
<feature type="active site" description="Proton donor" evidence="18">
    <location>
        <position position="513"/>
    </location>
</feature>
<evidence type="ECO:0000313" key="25">
    <source>
        <dbReference type="EMBL" id="MBO8449569.1"/>
    </source>
</evidence>
<feature type="domain" description="PEP-utilising enzyme mobile" evidence="22">
    <location>
        <begin position="163"/>
        <end position="237"/>
    </location>
</feature>
<dbReference type="Proteomes" id="UP000823616">
    <property type="component" value="Unassembled WGS sequence"/>
</dbReference>
<feature type="binding site" evidence="19">
    <location>
        <begin position="465"/>
        <end position="466"/>
    </location>
    <ligand>
        <name>phosphoenolpyruvate</name>
        <dbReference type="ChEBI" id="CHEBI:58702"/>
    </ligand>
</feature>
<dbReference type="InterPro" id="IPR024692">
    <property type="entry name" value="PTS_EI"/>
</dbReference>
<evidence type="ECO:0000256" key="3">
    <source>
        <dbReference type="ARBA" id="ARBA00002728"/>
    </source>
</evidence>
<dbReference type="InterPro" id="IPR036637">
    <property type="entry name" value="Phosphohistidine_dom_sf"/>
</dbReference>
<comment type="catalytic activity">
    <reaction evidence="1 17">
        <text>L-histidyl-[protein] + phosphoenolpyruvate = N(pros)-phospho-L-histidyl-[protein] + pyruvate</text>
        <dbReference type="Rhea" id="RHEA:23880"/>
        <dbReference type="Rhea" id="RHEA-COMP:9745"/>
        <dbReference type="Rhea" id="RHEA-COMP:9746"/>
        <dbReference type="ChEBI" id="CHEBI:15361"/>
        <dbReference type="ChEBI" id="CHEBI:29979"/>
        <dbReference type="ChEBI" id="CHEBI:58702"/>
        <dbReference type="ChEBI" id="CHEBI:64837"/>
        <dbReference type="EC" id="2.7.3.9"/>
    </reaction>
</comment>
<dbReference type="AlphaFoldDB" id="A0A9D9ELA2"/>
<feature type="binding site" evidence="19">
    <location>
        <position position="343"/>
    </location>
    <ligand>
        <name>phosphoenolpyruvate</name>
        <dbReference type="ChEBI" id="CHEBI:58702"/>
    </ligand>
</feature>
<evidence type="ECO:0000256" key="16">
    <source>
        <dbReference type="ARBA" id="ARBA00033235"/>
    </source>
</evidence>
<feature type="binding site" evidence="19">
    <location>
        <position position="476"/>
    </location>
    <ligand>
        <name>phosphoenolpyruvate</name>
        <dbReference type="ChEBI" id="CHEBI:58702"/>
    </ligand>
</feature>
<dbReference type="Gene3D" id="3.50.30.10">
    <property type="entry name" value="Phosphohistidine domain"/>
    <property type="match status" value="1"/>
</dbReference>
<evidence type="ECO:0000256" key="14">
    <source>
        <dbReference type="ARBA" id="ARBA00022777"/>
    </source>
</evidence>
<keyword evidence="11 17" id="KW-0808">Transferase</keyword>
<keyword evidence="12 17" id="KW-0598">Phosphotransferase system</keyword>
<dbReference type="InterPro" id="IPR015813">
    <property type="entry name" value="Pyrv/PenolPyrv_kinase-like_dom"/>
</dbReference>
<evidence type="ECO:0000256" key="19">
    <source>
        <dbReference type="PIRSR" id="PIRSR000732-2"/>
    </source>
</evidence>
<dbReference type="Pfam" id="PF05524">
    <property type="entry name" value="PEP-utilisers_N"/>
    <property type="match status" value="1"/>
</dbReference>
<dbReference type="GO" id="GO:0016301">
    <property type="term" value="F:kinase activity"/>
    <property type="evidence" value="ECO:0007669"/>
    <property type="project" value="UniProtKB-KW"/>
</dbReference>
<reference evidence="25" key="2">
    <citation type="journal article" date="2021" name="PeerJ">
        <title>Extensive microbial diversity within the chicken gut microbiome revealed by metagenomics and culture.</title>
        <authorList>
            <person name="Gilroy R."/>
            <person name="Ravi A."/>
            <person name="Getino M."/>
            <person name="Pursley I."/>
            <person name="Horton D.L."/>
            <person name="Alikhan N.F."/>
            <person name="Baker D."/>
            <person name="Gharbi K."/>
            <person name="Hall N."/>
            <person name="Watson M."/>
            <person name="Adriaenssens E.M."/>
            <person name="Foster-Nyarko E."/>
            <person name="Jarju S."/>
            <person name="Secka A."/>
            <person name="Antonio M."/>
            <person name="Oren A."/>
            <person name="Chaudhuri R.R."/>
            <person name="La Ragione R."/>
            <person name="Hildebrand F."/>
            <person name="Pallen M.J."/>
        </authorList>
    </citation>
    <scope>NUCLEOTIDE SEQUENCE</scope>
    <source>
        <strain evidence="25">B3-4054</strain>
    </source>
</reference>
<keyword evidence="10 17" id="KW-0762">Sugar transport</keyword>
<dbReference type="NCBIfam" id="TIGR01417">
    <property type="entry name" value="PTS_I_fam"/>
    <property type="match status" value="1"/>
</dbReference>
<keyword evidence="8 17" id="KW-0813">Transport</keyword>
<feature type="binding site" evidence="20">
    <location>
        <position position="442"/>
    </location>
    <ligand>
        <name>Mg(2+)</name>
        <dbReference type="ChEBI" id="CHEBI:18420"/>
    </ligand>
</feature>
<dbReference type="PIRSF" id="PIRSF000732">
    <property type="entry name" value="PTS_enzyme_I"/>
    <property type="match status" value="1"/>
</dbReference>
<evidence type="ECO:0000256" key="8">
    <source>
        <dbReference type="ARBA" id="ARBA00022448"/>
    </source>
</evidence>
<dbReference type="Pfam" id="PF02896">
    <property type="entry name" value="PEP-utilizers_C"/>
    <property type="match status" value="1"/>
</dbReference>
<protein>
    <recommendedName>
        <fullName evidence="7 17">Phosphoenolpyruvate-protein phosphotransferase</fullName>
        <ecNumber evidence="6 17">2.7.3.9</ecNumber>
    </recommendedName>
    <alternativeName>
        <fullName evidence="16 17">Phosphotransferase system, enzyme I</fullName>
    </alternativeName>
</protein>
<evidence type="ECO:0000259" key="24">
    <source>
        <dbReference type="Pfam" id="PF05524"/>
    </source>
</evidence>
<keyword evidence="9 17" id="KW-0963">Cytoplasm</keyword>
<dbReference type="SUPFAM" id="SSF52009">
    <property type="entry name" value="Phosphohistidine domain"/>
    <property type="match status" value="1"/>
</dbReference>
<dbReference type="EC" id="2.7.3.9" evidence="6 17"/>
<feature type="binding site" evidence="20">
    <location>
        <position position="466"/>
    </location>
    <ligand>
        <name>Mg(2+)</name>
        <dbReference type="ChEBI" id="CHEBI:18420"/>
    </ligand>
</feature>
<dbReference type="InterPro" id="IPR000121">
    <property type="entry name" value="PEP_util_C"/>
</dbReference>
<evidence type="ECO:0000256" key="15">
    <source>
        <dbReference type="ARBA" id="ARBA00022842"/>
    </source>
</evidence>
<dbReference type="GO" id="GO:0009401">
    <property type="term" value="P:phosphoenolpyruvate-dependent sugar phosphotransferase system"/>
    <property type="evidence" value="ECO:0007669"/>
    <property type="project" value="UniProtKB-KW"/>
</dbReference>
<comment type="caution">
    <text evidence="25">The sequence shown here is derived from an EMBL/GenBank/DDBJ whole genome shotgun (WGS) entry which is preliminary data.</text>
</comment>
<comment type="function">
    <text evidence="3 17">General (non sugar-specific) component of the phosphoenolpyruvate-dependent sugar phosphotransferase system (sugar PTS). This major carbohydrate active-transport system catalyzes the phosphorylation of incoming sugar substrates concomitantly with their translocation across the cell membrane. Enzyme I transfers the phosphoryl group from phosphoenolpyruvate (PEP) to the phosphoryl carrier protein (HPr).</text>
</comment>
<evidence type="ECO:0000256" key="9">
    <source>
        <dbReference type="ARBA" id="ARBA00022490"/>
    </source>
</evidence>
<reference evidence="25" key="1">
    <citation type="submission" date="2020-10" db="EMBL/GenBank/DDBJ databases">
        <authorList>
            <person name="Gilroy R."/>
        </authorList>
    </citation>
    <scope>NUCLEOTIDE SEQUENCE</scope>
    <source>
        <strain evidence="25">B3-4054</strain>
    </source>
</reference>
<dbReference type="InterPro" id="IPR008731">
    <property type="entry name" value="PTS_EIN"/>
</dbReference>
<keyword evidence="13 17" id="KW-0479">Metal-binding</keyword>
<feature type="binding site" evidence="19">
    <location>
        <position position="305"/>
    </location>
    <ligand>
        <name>phosphoenolpyruvate</name>
        <dbReference type="ChEBI" id="CHEBI:58702"/>
    </ligand>
</feature>
<evidence type="ECO:0000256" key="10">
    <source>
        <dbReference type="ARBA" id="ARBA00022597"/>
    </source>
</evidence>
<evidence type="ECO:0000256" key="21">
    <source>
        <dbReference type="SAM" id="MobiDB-lite"/>
    </source>
</evidence>
<feature type="domain" description="PEP-utilising enzyme C-terminal" evidence="23">
    <location>
        <begin position="266"/>
        <end position="544"/>
    </location>
</feature>
<feature type="region of interest" description="Disordered" evidence="21">
    <location>
        <begin position="248"/>
        <end position="269"/>
    </location>
</feature>
<dbReference type="InterPro" id="IPR050499">
    <property type="entry name" value="PEP-utilizing_PTS_enzyme"/>
</dbReference>
<dbReference type="PRINTS" id="PR01736">
    <property type="entry name" value="PHPHTRNFRASE"/>
</dbReference>
<organism evidence="25 26">
    <name type="scientific">Candidatus Avitreponema avistercoris</name>
    <dbReference type="NCBI Taxonomy" id="2840705"/>
    <lineage>
        <taxon>Bacteria</taxon>
        <taxon>Pseudomonadati</taxon>
        <taxon>Spirochaetota</taxon>
        <taxon>Spirochaetia</taxon>
        <taxon>Spirochaetales</taxon>
        <taxon>Candidatus Avitreponema</taxon>
    </lineage>
</organism>
<dbReference type="InterPro" id="IPR006318">
    <property type="entry name" value="PTS_EI-like"/>
</dbReference>
<evidence type="ECO:0000256" key="5">
    <source>
        <dbReference type="ARBA" id="ARBA00007837"/>
    </source>
</evidence>
<dbReference type="Gene3D" id="3.20.20.60">
    <property type="entry name" value="Phosphoenolpyruvate-binding domains"/>
    <property type="match status" value="1"/>
</dbReference>
<evidence type="ECO:0000256" key="17">
    <source>
        <dbReference type="PIRNR" id="PIRNR000732"/>
    </source>
</evidence>
<accession>A0A9D9ELA2</accession>
<dbReference type="EMBL" id="JADIMS010000008">
    <property type="protein sequence ID" value="MBO8449569.1"/>
    <property type="molecule type" value="Genomic_DNA"/>
</dbReference>
<comment type="similarity">
    <text evidence="5 17">Belongs to the PEP-utilizing enzyme family.</text>
</comment>
<dbReference type="GO" id="GO:0008965">
    <property type="term" value="F:phosphoenolpyruvate-protein phosphotransferase activity"/>
    <property type="evidence" value="ECO:0007669"/>
    <property type="project" value="UniProtKB-EC"/>
</dbReference>
<evidence type="ECO:0000256" key="2">
    <source>
        <dbReference type="ARBA" id="ARBA00001946"/>
    </source>
</evidence>
<dbReference type="InterPro" id="IPR036618">
    <property type="entry name" value="PtsI_HPr-bd_sf"/>
</dbReference>
<comment type="subcellular location">
    <subcellularLocation>
        <location evidence="4 17">Cytoplasm</location>
    </subcellularLocation>
</comment>
<feature type="active site" description="Tele-phosphohistidine intermediate" evidence="18">
    <location>
        <position position="198"/>
    </location>
</feature>
<evidence type="ECO:0000256" key="12">
    <source>
        <dbReference type="ARBA" id="ARBA00022683"/>
    </source>
</evidence>
<dbReference type="SUPFAM" id="SSF51621">
    <property type="entry name" value="Phosphoenolpyruvate/pyruvate domain"/>
    <property type="match status" value="1"/>
</dbReference>
<proteinExistence type="inferred from homology"/>
<dbReference type="GO" id="GO:0046872">
    <property type="term" value="F:metal ion binding"/>
    <property type="evidence" value="ECO:0007669"/>
    <property type="project" value="UniProtKB-KW"/>
</dbReference>
<feature type="domain" description="Phosphotransferase system enzyme I N-terminal" evidence="24">
    <location>
        <begin position="11"/>
        <end position="131"/>
    </location>
</feature>
<evidence type="ECO:0000256" key="4">
    <source>
        <dbReference type="ARBA" id="ARBA00004496"/>
    </source>
</evidence>
<evidence type="ECO:0000256" key="6">
    <source>
        <dbReference type="ARBA" id="ARBA00012232"/>
    </source>
</evidence>
<name>A0A9D9ELA2_9SPIR</name>
<dbReference type="GO" id="GO:0005737">
    <property type="term" value="C:cytoplasm"/>
    <property type="evidence" value="ECO:0007669"/>
    <property type="project" value="UniProtKB-SubCell"/>
</dbReference>
<dbReference type="Pfam" id="PF00391">
    <property type="entry name" value="PEP-utilizers"/>
    <property type="match status" value="1"/>
</dbReference>